<dbReference type="Proteomes" id="UP001449657">
    <property type="component" value="Chromosome"/>
</dbReference>
<keyword evidence="2" id="KW-1185">Reference proteome</keyword>
<name>A0ABZ2ZBG3_9BACT</name>
<dbReference type="EMBL" id="CP150096">
    <property type="protein sequence ID" value="WZN49077.1"/>
    <property type="molecule type" value="Genomic_DNA"/>
</dbReference>
<reference evidence="1 2" key="1">
    <citation type="submission" date="2024-03" db="EMBL/GenBank/DDBJ databases">
        <title>Chitinophaga caseinilytica sp. nov., a casein hydrolysing bacterium isolated from forest soil.</title>
        <authorList>
            <person name="Lee D.S."/>
            <person name="Han D.M."/>
            <person name="Baek J.H."/>
            <person name="Choi D.G."/>
            <person name="Jeon J.H."/>
            <person name="Jeon C.O."/>
        </authorList>
    </citation>
    <scope>NUCLEOTIDE SEQUENCE [LARGE SCALE GENOMIC DNA]</scope>
    <source>
        <strain evidence="1 2">KACC 19118</strain>
    </source>
</reference>
<proteinExistence type="predicted"/>
<dbReference type="RefSeq" id="WP_341843652.1">
    <property type="nucleotide sequence ID" value="NZ_CP149792.1"/>
</dbReference>
<protein>
    <submittedName>
        <fullName evidence="1">Uncharacterized protein</fullName>
    </submittedName>
</protein>
<evidence type="ECO:0000313" key="1">
    <source>
        <dbReference type="EMBL" id="WZN49077.1"/>
    </source>
</evidence>
<gene>
    <name evidence="1" type="ORF">WJU22_12940</name>
</gene>
<organism evidence="1 2">
    <name type="scientific">Chitinophaga caseinilytica</name>
    <dbReference type="NCBI Taxonomy" id="2267521"/>
    <lineage>
        <taxon>Bacteria</taxon>
        <taxon>Pseudomonadati</taxon>
        <taxon>Bacteroidota</taxon>
        <taxon>Chitinophagia</taxon>
        <taxon>Chitinophagales</taxon>
        <taxon>Chitinophagaceae</taxon>
        <taxon>Chitinophaga</taxon>
    </lineage>
</organism>
<accession>A0ABZ2ZBG3</accession>
<sequence length="121" mass="13428">MSKHSIQVTSILCNATSESGITSGDEVYLVCQADGGLPIRVPAKLNSSQNMEKGETWHPDNLVLNFEYEVLVTLWDHDLSYDPNLATYLQSTDFQPGTGSGSRRLKNYNGADYTISFTYID</sequence>
<evidence type="ECO:0000313" key="2">
    <source>
        <dbReference type="Proteomes" id="UP001449657"/>
    </source>
</evidence>